<dbReference type="EMBL" id="UINC01025021">
    <property type="protein sequence ID" value="SVA99837.1"/>
    <property type="molecule type" value="Genomic_DNA"/>
</dbReference>
<sequence length="39" mass="4678">MVSNSLGVLGKQFVFKRRQEPRAHPFLPRALHTQQFLRW</sequence>
<feature type="non-terminal residue" evidence="1">
    <location>
        <position position="39"/>
    </location>
</feature>
<organism evidence="1">
    <name type="scientific">marine metagenome</name>
    <dbReference type="NCBI Taxonomy" id="408172"/>
    <lineage>
        <taxon>unclassified sequences</taxon>
        <taxon>metagenomes</taxon>
        <taxon>ecological metagenomes</taxon>
    </lineage>
</organism>
<gene>
    <name evidence="1" type="ORF">METZ01_LOCUS152691</name>
</gene>
<accession>A0A382AFS6</accession>
<name>A0A382AFS6_9ZZZZ</name>
<evidence type="ECO:0000313" key="1">
    <source>
        <dbReference type="EMBL" id="SVA99837.1"/>
    </source>
</evidence>
<proteinExistence type="predicted"/>
<reference evidence="1" key="1">
    <citation type="submission" date="2018-05" db="EMBL/GenBank/DDBJ databases">
        <authorList>
            <person name="Lanie J.A."/>
            <person name="Ng W.-L."/>
            <person name="Kazmierczak K.M."/>
            <person name="Andrzejewski T.M."/>
            <person name="Davidsen T.M."/>
            <person name="Wayne K.J."/>
            <person name="Tettelin H."/>
            <person name="Glass J.I."/>
            <person name="Rusch D."/>
            <person name="Podicherti R."/>
            <person name="Tsui H.-C.T."/>
            <person name="Winkler M.E."/>
        </authorList>
    </citation>
    <scope>NUCLEOTIDE SEQUENCE</scope>
</reference>
<protein>
    <submittedName>
        <fullName evidence="1">Uncharacterized protein</fullName>
    </submittedName>
</protein>
<dbReference type="AlphaFoldDB" id="A0A382AFS6"/>